<proteinExistence type="predicted"/>
<evidence type="ECO:0000259" key="2">
    <source>
        <dbReference type="Pfam" id="PF25583"/>
    </source>
</evidence>
<gene>
    <name evidence="3" type="ORF">MTP16_19375</name>
</gene>
<dbReference type="Pfam" id="PF25583">
    <property type="entry name" value="WCX"/>
    <property type="match status" value="1"/>
</dbReference>
<dbReference type="InterPro" id="IPR057727">
    <property type="entry name" value="WCX_dom"/>
</dbReference>
<dbReference type="PANTHER" id="PTHR34580:SF9">
    <property type="entry name" value="SLL5097 PROTEIN"/>
    <property type="match status" value="1"/>
</dbReference>
<accession>A0ABY4B2A4</accession>
<evidence type="ECO:0000313" key="4">
    <source>
        <dbReference type="Proteomes" id="UP000831390"/>
    </source>
</evidence>
<dbReference type="PROSITE" id="PS52050">
    <property type="entry name" value="WYL"/>
    <property type="match status" value="1"/>
</dbReference>
<protein>
    <submittedName>
        <fullName evidence="3">WYL domain-containing protein</fullName>
    </submittedName>
</protein>
<name>A0ABY4B2A4_9BACT</name>
<organism evidence="3 4">
    <name type="scientific">Hymenobacter monticola</name>
    <dbReference type="NCBI Taxonomy" id="1705399"/>
    <lineage>
        <taxon>Bacteria</taxon>
        <taxon>Pseudomonadati</taxon>
        <taxon>Bacteroidota</taxon>
        <taxon>Cytophagia</taxon>
        <taxon>Cytophagales</taxon>
        <taxon>Hymenobacteraceae</taxon>
        <taxon>Hymenobacter</taxon>
    </lineage>
</organism>
<sequence>MPTTKEPETRYRLIDECLQRRQKIWTSQTLRETVTAKFWELTGHKLSPRQFSQDLADMREGGSTGYNAPIAHTRDRGYHYTDDNFRLHNSPLETGDAAVLRQALAALRQFQGLGLSDELGDVVQRVEAHLQAQPADDAAGQSVIWFEQVPDYAGTPFLGPLYQAIRARQVLLLRYRAFGAAEAWEETVQPYLLKQYNHRWFLVGQGSGRSGISNYALDRIEGVAADETISYQPPRADLAARFADVVGVSVPEGGVLETVRLRFRAGRGQYVLTKPLHPSQQTDTITGDVVEISLQLVLNPELQTLLLSFGDDIEVLAPLSLRTRISERLKAATGLYRQ</sequence>
<keyword evidence="4" id="KW-1185">Reference proteome</keyword>
<evidence type="ECO:0000259" key="1">
    <source>
        <dbReference type="Pfam" id="PF13280"/>
    </source>
</evidence>
<dbReference type="InterPro" id="IPR051534">
    <property type="entry name" value="CBASS_pafABC_assoc_protein"/>
</dbReference>
<dbReference type="EMBL" id="CP094534">
    <property type="protein sequence ID" value="UOE33273.1"/>
    <property type="molecule type" value="Genomic_DNA"/>
</dbReference>
<dbReference type="PANTHER" id="PTHR34580">
    <property type="match status" value="1"/>
</dbReference>
<dbReference type="RefSeq" id="WP_243512957.1">
    <property type="nucleotide sequence ID" value="NZ_CP094534.1"/>
</dbReference>
<feature type="domain" description="WYL" evidence="1">
    <location>
        <begin position="157"/>
        <end position="223"/>
    </location>
</feature>
<dbReference type="Proteomes" id="UP000831390">
    <property type="component" value="Chromosome"/>
</dbReference>
<feature type="domain" description="WCX" evidence="2">
    <location>
        <begin position="257"/>
        <end position="332"/>
    </location>
</feature>
<dbReference type="InterPro" id="IPR026881">
    <property type="entry name" value="WYL_dom"/>
</dbReference>
<reference evidence="3 4" key="1">
    <citation type="submission" date="2022-03" db="EMBL/GenBank/DDBJ databases">
        <title>Hymenobactersp. isolated from the air.</title>
        <authorList>
            <person name="Won M."/>
            <person name="Kwon S.-W."/>
        </authorList>
    </citation>
    <scope>NUCLEOTIDE SEQUENCE [LARGE SCALE GENOMIC DNA]</scope>
    <source>
        <strain evidence="3 4">KACC 22596</strain>
    </source>
</reference>
<evidence type="ECO:0000313" key="3">
    <source>
        <dbReference type="EMBL" id="UOE33273.1"/>
    </source>
</evidence>
<dbReference type="Pfam" id="PF13280">
    <property type="entry name" value="WYL"/>
    <property type="match status" value="1"/>
</dbReference>